<reference evidence="1 2" key="1">
    <citation type="submission" date="2018-02" db="EMBL/GenBank/DDBJ databases">
        <title>Genome sequence of the basidiomycete white-rot fungus Phlebia centrifuga.</title>
        <authorList>
            <person name="Granchi Z."/>
            <person name="Peng M."/>
            <person name="de Vries R.P."/>
            <person name="Hilden K."/>
            <person name="Makela M.R."/>
            <person name="Grigoriev I."/>
            <person name="Riley R."/>
        </authorList>
    </citation>
    <scope>NUCLEOTIDE SEQUENCE [LARGE SCALE GENOMIC DNA]</scope>
    <source>
        <strain evidence="1 2">FBCC195</strain>
    </source>
</reference>
<gene>
    <name evidence="1" type="ORF">PHLCEN_2v12125</name>
</gene>
<organism evidence="1 2">
    <name type="scientific">Hermanssonia centrifuga</name>
    <dbReference type="NCBI Taxonomy" id="98765"/>
    <lineage>
        <taxon>Eukaryota</taxon>
        <taxon>Fungi</taxon>
        <taxon>Dikarya</taxon>
        <taxon>Basidiomycota</taxon>
        <taxon>Agaricomycotina</taxon>
        <taxon>Agaricomycetes</taxon>
        <taxon>Polyporales</taxon>
        <taxon>Meruliaceae</taxon>
        <taxon>Hermanssonia</taxon>
    </lineage>
</organism>
<evidence type="ECO:0000313" key="2">
    <source>
        <dbReference type="Proteomes" id="UP000186601"/>
    </source>
</evidence>
<keyword evidence="2" id="KW-1185">Reference proteome</keyword>
<name>A0A2R6NHP8_9APHY</name>
<proteinExistence type="predicted"/>
<dbReference type="EMBL" id="MLYV02001230">
    <property type="protein sequence ID" value="PSR71915.1"/>
    <property type="molecule type" value="Genomic_DNA"/>
</dbReference>
<comment type="caution">
    <text evidence="1">The sequence shown here is derived from an EMBL/GenBank/DDBJ whole genome shotgun (WGS) entry which is preliminary data.</text>
</comment>
<dbReference type="AlphaFoldDB" id="A0A2R6NHP8"/>
<sequence length="169" mass="18519">MVDGPSATESVVCCLGVHHIRTYVLQELGVKLLAQFLTLYDITVYTNTFLATLNSRNTVREIPNQCSSVSIPLSNIASDGSTVRSNNESGRVSRGHLGITRKTRYCTNGEVVDIVDLKPESTYTSENASDKVTDLPVAIRPVLLAPQSYVDRLLLPSPPALKDLYPERV</sequence>
<protein>
    <submittedName>
        <fullName evidence="1">Uncharacterized protein</fullName>
    </submittedName>
</protein>
<dbReference type="Proteomes" id="UP000186601">
    <property type="component" value="Unassembled WGS sequence"/>
</dbReference>
<evidence type="ECO:0000313" key="1">
    <source>
        <dbReference type="EMBL" id="PSR71915.1"/>
    </source>
</evidence>
<accession>A0A2R6NHP8</accession>